<dbReference type="InterPro" id="IPR016181">
    <property type="entry name" value="Acyl_CoA_acyltransferase"/>
</dbReference>
<reference evidence="11 12" key="1">
    <citation type="submission" date="2018-06" db="EMBL/GenBank/DDBJ databases">
        <authorList>
            <consortium name="Pathogen Informatics"/>
            <person name="Doyle S."/>
        </authorList>
    </citation>
    <scope>NUCLEOTIDE SEQUENCE [LARGE SCALE GENOMIC DNA]</scope>
    <source>
        <strain evidence="12">ATCC 11859 / DSM 33 / NCIB 8841 / NCTC 4822</strain>
    </source>
</reference>
<organism evidence="11 12">
    <name type="scientific">Sporosarcina pasteurii</name>
    <name type="common">Bacillus pasteurii</name>
    <dbReference type="NCBI Taxonomy" id="1474"/>
    <lineage>
        <taxon>Bacteria</taxon>
        <taxon>Bacillati</taxon>
        <taxon>Bacillota</taxon>
        <taxon>Bacilli</taxon>
        <taxon>Bacillales</taxon>
        <taxon>Caryophanaceae</taxon>
        <taxon>Sporosarcina</taxon>
    </lineage>
</organism>
<dbReference type="CDD" id="cd04301">
    <property type="entry name" value="NAT_SF"/>
    <property type="match status" value="1"/>
</dbReference>
<dbReference type="GO" id="GO:0019491">
    <property type="term" value="P:ectoine biosynthetic process"/>
    <property type="evidence" value="ECO:0007669"/>
    <property type="project" value="UniProtKB-UniPathway"/>
</dbReference>
<dbReference type="Proteomes" id="UP000254519">
    <property type="component" value="Unassembled WGS sequence"/>
</dbReference>
<proteinExistence type="inferred from homology"/>
<evidence type="ECO:0000256" key="3">
    <source>
        <dbReference type="ARBA" id="ARBA00010712"/>
    </source>
</evidence>
<evidence type="ECO:0000259" key="10">
    <source>
        <dbReference type="PROSITE" id="PS51186"/>
    </source>
</evidence>
<dbReference type="Gene3D" id="3.40.630.30">
    <property type="match status" value="1"/>
</dbReference>
<evidence type="ECO:0000256" key="2">
    <source>
        <dbReference type="ARBA" id="ARBA00004978"/>
    </source>
</evidence>
<evidence type="ECO:0000256" key="6">
    <source>
        <dbReference type="ARBA" id="ARBA00022679"/>
    </source>
</evidence>
<feature type="domain" description="N-acetyltransferase" evidence="10">
    <location>
        <begin position="18"/>
        <end position="177"/>
    </location>
</feature>
<dbReference type="SUPFAM" id="SSF55729">
    <property type="entry name" value="Acyl-CoA N-acyltransferases (Nat)"/>
    <property type="match status" value="1"/>
</dbReference>
<evidence type="ECO:0000256" key="1">
    <source>
        <dbReference type="ARBA" id="ARBA00003741"/>
    </source>
</evidence>
<protein>
    <recommendedName>
        <fullName evidence="5 9">L-2,4-diaminobutyric acid acetyltransferase</fullName>
        <shortName evidence="9">DABA acetyltransferase</shortName>
        <ecNumber evidence="4 9">2.3.1.178</ecNumber>
    </recommendedName>
</protein>
<dbReference type="InterPro" id="IPR012772">
    <property type="entry name" value="Ectoine_EctA"/>
</dbReference>
<dbReference type="NCBIfam" id="TIGR02406">
    <property type="entry name" value="ectoine_EctA"/>
    <property type="match status" value="1"/>
</dbReference>
<dbReference type="PROSITE" id="PS51186">
    <property type="entry name" value="GNAT"/>
    <property type="match status" value="1"/>
</dbReference>
<evidence type="ECO:0000313" key="11">
    <source>
        <dbReference type="EMBL" id="SUJ10552.1"/>
    </source>
</evidence>
<dbReference type="GO" id="GO:0033816">
    <property type="term" value="F:diaminobutyrate acetyltransferase activity"/>
    <property type="evidence" value="ECO:0007669"/>
    <property type="project" value="UniProtKB-EC"/>
</dbReference>
<gene>
    <name evidence="9 11" type="primary">ectA</name>
    <name evidence="11" type="ORF">NCTC4822_01996</name>
</gene>
<evidence type="ECO:0000256" key="4">
    <source>
        <dbReference type="ARBA" id="ARBA00012355"/>
    </source>
</evidence>
<dbReference type="InterPro" id="IPR000182">
    <property type="entry name" value="GNAT_dom"/>
</dbReference>
<evidence type="ECO:0000256" key="5">
    <source>
        <dbReference type="ARBA" id="ARBA00017935"/>
    </source>
</evidence>
<comment type="pathway">
    <text evidence="2 9">Amine and polyamine biosynthesis; ectoine biosynthesis; L-ectoine from L-aspartate 4-semialdehyde: step 2/3.</text>
</comment>
<comment type="similarity">
    <text evidence="3 9">Belongs to the acetyltransferase family. EctA subfamily.</text>
</comment>
<dbReference type="Pfam" id="PF00583">
    <property type="entry name" value="Acetyltransf_1"/>
    <property type="match status" value="1"/>
</dbReference>
<dbReference type="UniPathway" id="UPA00067">
    <property type="reaction ID" value="UER00122"/>
</dbReference>
<dbReference type="InterPro" id="IPR017255">
    <property type="entry name" value="AcTrfase_GNAT_prd"/>
</dbReference>
<evidence type="ECO:0000256" key="8">
    <source>
        <dbReference type="ARBA" id="ARBA00048924"/>
    </source>
</evidence>
<dbReference type="EC" id="2.3.1.178" evidence="4 9"/>
<sequence length="177" mass="20193">MVISKQGSTAVAEQEETLVFRVPTEDDGKAIWKLIKETGVLDLNSSYSYLMWAKFFDQTSVVVETNEQIVGFISGFIQPNTPDTLFIWQVAVDETQRQKGLASRMLQAILHRYACRNIRYLEATVGTSNEASEALFQKLSRDLKTAYHVTEFFTEDQFPGKGHEDERLFKIGPFQQV</sequence>
<dbReference type="EMBL" id="UGYZ01000002">
    <property type="protein sequence ID" value="SUJ10552.1"/>
    <property type="molecule type" value="Genomic_DNA"/>
</dbReference>
<evidence type="ECO:0000313" key="12">
    <source>
        <dbReference type="Proteomes" id="UP000254519"/>
    </source>
</evidence>
<dbReference type="AlphaFoldDB" id="A0A380C0L1"/>
<comment type="function">
    <text evidence="1 9">Catalyzes the acetylation of L-2,4-diaminobutyrate (DABA) to gamma-N-acetyl-alpha,gamma-diaminobutyric acid (ADABA) with acetyl coenzyme A.</text>
</comment>
<name>A0A380C0L1_SPOPA</name>
<keyword evidence="7 9" id="KW-0012">Acyltransferase</keyword>
<comment type="catalytic activity">
    <reaction evidence="8 9">
        <text>L-2,4-diaminobutanoate + acetyl-CoA = (2S)-4-acetamido-2-aminobutanoate + CoA + H(+)</text>
        <dbReference type="Rhea" id="RHEA:16901"/>
        <dbReference type="ChEBI" id="CHEBI:15378"/>
        <dbReference type="ChEBI" id="CHEBI:57287"/>
        <dbReference type="ChEBI" id="CHEBI:57288"/>
        <dbReference type="ChEBI" id="CHEBI:58761"/>
        <dbReference type="ChEBI" id="CHEBI:58929"/>
        <dbReference type="EC" id="2.3.1.178"/>
    </reaction>
</comment>
<evidence type="ECO:0000256" key="7">
    <source>
        <dbReference type="ARBA" id="ARBA00023315"/>
    </source>
</evidence>
<evidence type="ECO:0000256" key="9">
    <source>
        <dbReference type="RuleBase" id="RU365045"/>
    </source>
</evidence>
<keyword evidence="6 9" id="KW-0808">Transferase</keyword>
<dbReference type="PIRSF" id="PIRSF037663">
    <property type="entry name" value="Acetyltransf_GNAT_prd"/>
    <property type="match status" value="1"/>
</dbReference>
<keyword evidence="12" id="KW-1185">Reference proteome</keyword>
<accession>A0A380C0L1</accession>
<dbReference type="RefSeq" id="WP_243835724.1">
    <property type="nucleotide sequence ID" value="NZ_CP038012.1"/>
</dbReference>